<accession>A0ABU6QWR5</accession>
<dbReference type="EMBL" id="JASCZI010002325">
    <property type="protein sequence ID" value="MED6116081.1"/>
    <property type="molecule type" value="Genomic_DNA"/>
</dbReference>
<organism evidence="2 3">
    <name type="scientific">Stylosanthes scabra</name>
    <dbReference type="NCBI Taxonomy" id="79078"/>
    <lineage>
        <taxon>Eukaryota</taxon>
        <taxon>Viridiplantae</taxon>
        <taxon>Streptophyta</taxon>
        <taxon>Embryophyta</taxon>
        <taxon>Tracheophyta</taxon>
        <taxon>Spermatophyta</taxon>
        <taxon>Magnoliopsida</taxon>
        <taxon>eudicotyledons</taxon>
        <taxon>Gunneridae</taxon>
        <taxon>Pentapetalae</taxon>
        <taxon>rosids</taxon>
        <taxon>fabids</taxon>
        <taxon>Fabales</taxon>
        <taxon>Fabaceae</taxon>
        <taxon>Papilionoideae</taxon>
        <taxon>50 kb inversion clade</taxon>
        <taxon>dalbergioids sensu lato</taxon>
        <taxon>Dalbergieae</taxon>
        <taxon>Pterocarpus clade</taxon>
        <taxon>Stylosanthes</taxon>
    </lineage>
</organism>
<gene>
    <name evidence="2" type="ORF">PIB30_096778</name>
</gene>
<feature type="region of interest" description="Disordered" evidence="1">
    <location>
        <begin position="21"/>
        <end position="51"/>
    </location>
</feature>
<feature type="compositionally biased region" description="Polar residues" evidence="1">
    <location>
        <begin position="42"/>
        <end position="51"/>
    </location>
</feature>
<reference evidence="2 3" key="1">
    <citation type="journal article" date="2023" name="Plants (Basel)">
        <title>Bridging the Gap: Combining Genomics and Transcriptomics Approaches to Understand Stylosanthes scabra, an Orphan Legume from the Brazilian Caatinga.</title>
        <authorList>
            <person name="Ferreira-Neto J.R.C."/>
            <person name="da Silva M.D."/>
            <person name="Binneck E."/>
            <person name="de Melo N.F."/>
            <person name="da Silva R.H."/>
            <person name="de Melo A.L.T.M."/>
            <person name="Pandolfi V."/>
            <person name="Bustamante F.O."/>
            <person name="Brasileiro-Vidal A.C."/>
            <person name="Benko-Iseppon A.M."/>
        </authorList>
    </citation>
    <scope>NUCLEOTIDE SEQUENCE [LARGE SCALE GENOMIC DNA]</scope>
    <source>
        <tissue evidence="2">Leaves</tissue>
    </source>
</reference>
<evidence type="ECO:0000313" key="3">
    <source>
        <dbReference type="Proteomes" id="UP001341840"/>
    </source>
</evidence>
<keyword evidence="3" id="KW-1185">Reference proteome</keyword>
<feature type="non-terminal residue" evidence="2">
    <location>
        <position position="51"/>
    </location>
</feature>
<comment type="caution">
    <text evidence="2">The sequence shown here is derived from an EMBL/GenBank/DDBJ whole genome shotgun (WGS) entry which is preliminary data.</text>
</comment>
<evidence type="ECO:0000256" key="1">
    <source>
        <dbReference type="SAM" id="MobiDB-lite"/>
    </source>
</evidence>
<evidence type="ECO:0000313" key="2">
    <source>
        <dbReference type="EMBL" id="MED6116081.1"/>
    </source>
</evidence>
<protein>
    <submittedName>
        <fullName evidence="2">Uncharacterized protein</fullName>
    </submittedName>
</protein>
<dbReference type="Proteomes" id="UP001341840">
    <property type="component" value="Unassembled WGS sequence"/>
</dbReference>
<sequence length="51" mass="5451">MATNSAYPHLGVETHAYGWIVTPQPQKQAEPTPRRDPGSLGVAQTSSTTSK</sequence>
<name>A0ABU6QWR5_9FABA</name>
<proteinExistence type="predicted"/>